<sequence length="314" mass="34739">MNILSKQHLCRLLSGAVAVLGLLTLASAQSNTKILIAHRGASAYAPEHTLAAYRLAIEQGADYVEQDLGVTRDGVLVCLHDDSLERTTNVREIFPGRFVDEQVNGRTRQRWRVRDLTLSEIKQLDAGSWFGSEFAGSQVPTWQEAIDLIRGSAGLFPELKSPDNYRSLGIDMPSLVIDLLRRNGLDIAGADDDTPVILQSFDNASLRRLADALPTLPRVFLIGTSDRPTLITDTRLREIATFATGIGPAKELLLAQPDLVRRAHALGLTVTPYTFRSSTSNSFESLEKEMRHFLFTLGVDALFTDNPDRFPRQP</sequence>
<dbReference type="GO" id="GO:0008081">
    <property type="term" value="F:phosphoric diester hydrolase activity"/>
    <property type="evidence" value="ECO:0007669"/>
    <property type="project" value="InterPro"/>
</dbReference>
<dbReference type="PANTHER" id="PTHR46211:SF1">
    <property type="entry name" value="GLYCEROPHOSPHODIESTER PHOSPHODIESTERASE, CYTOPLASMIC"/>
    <property type="match status" value="1"/>
</dbReference>
<dbReference type="SUPFAM" id="SSF51695">
    <property type="entry name" value="PLC-like phosphodiesterases"/>
    <property type="match status" value="1"/>
</dbReference>
<organism evidence="2">
    <name type="scientific">marine metagenome</name>
    <dbReference type="NCBI Taxonomy" id="408172"/>
    <lineage>
        <taxon>unclassified sequences</taxon>
        <taxon>metagenomes</taxon>
        <taxon>ecological metagenomes</taxon>
    </lineage>
</organism>
<dbReference type="Gene3D" id="3.20.20.190">
    <property type="entry name" value="Phosphatidylinositol (PI) phosphodiesterase"/>
    <property type="match status" value="1"/>
</dbReference>
<dbReference type="PANTHER" id="PTHR46211">
    <property type="entry name" value="GLYCEROPHOSPHORYL DIESTER PHOSPHODIESTERASE"/>
    <property type="match status" value="1"/>
</dbReference>
<name>A0A381RY54_9ZZZZ</name>
<dbReference type="AlphaFoldDB" id="A0A381RY54"/>
<protein>
    <recommendedName>
        <fullName evidence="1">GP-PDE domain-containing protein</fullName>
    </recommendedName>
</protein>
<evidence type="ECO:0000313" key="2">
    <source>
        <dbReference type="EMBL" id="SUZ95968.1"/>
    </source>
</evidence>
<dbReference type="PROSITE" id="PS51704">
    <property type="entry name" value="GP_PDE"/>
    <property type="match status" value="1"/>
</dbReference>
<gene>
    <name evidence="2" type="ORF">METZ01_LOCUS48822</name>
</gene>
<evidence type="ECO:0000259" key="1">
    <source>
        <dbReference type="PROSITE" id="PS51704"/>
    </source>
</evidence>
<reference evidence="2" key="1">
    <citation type="submission" date="2018-05" db="EMBL/GenBank/DDBJ databases">
        <authorList>
            <person name="Lanie J.A."/>
            <person name="Ng W.-L."/>
            <person name="Kazmierczak K.M."/>
            <person name="Andrzejewski T.M."/>
            <person name="Davidsen T.M."/>
            <person name="Wayne K.J."/>
            <person name="Tettelin H."/>
            <person name="Glass J.I."/>
            <person name="Rusch D."/>
            <person name="Podicherti R."/>
            <person name="Tsui H.-C.T."/>
            <person name="Winkler M.E."/>
        </authorList>
    </citation>
    <scope>NUCLEOTIDE SEQUENCE</scope>
</reference>
<dbReference type="CDD" id="cd08559">
    <property type="entry name" value="GDPD_periplasmic_GlpQ_like"/>
    <property type="match status" value="1"/>
</dbReference>
<proteinExistence type="predicted"/>
<dbReference type="EMBL" id="UINC01002370">
    <property type="protein sequence ID" value="SUZ95968.1"/>
    <property type="molecule type" value="Genomic_DNA"/>
</dbReference>
<dbReference type="InterPro" id="IPR017946">
    <property type="entry name" value="PLC-like_Pdiesterase_TIM-brl"/>
</dbReference>
<dbReference type="GO" id="GO:0006629">
    <property type="term" value="P:lipid metabolic process"/>
    <property type="evidence" value="ECO:0007669"/>
    <property type="project" value="InterPro"/>
</dbReference>
<dbReference type="Pfam" id="PF03009">
    <property type="entry name" value="GDPD"/>
    <property type="match status" value="1"/>
</dbReference>
<dbReference type="InterPro" id="IPR030395">
    <property type="entry name" value="GP_PDE_dom"/>
</dbReference>
<feature type="domain" description="GP-PDE" evidence="1">
    <location>
        <begin position="33"/>
        <end position="314"/>
    </location>
</feature>
<accession>A0A381RY54</accession>